<dbReference type="Proteomes" id="UP000628710">
    <property type="component" value="Unassembled WGS sequence"/>
</dbReference>
<comment type="similarity">
    <text evidence="2">Belongs to the bacterial solute-binding protein 5 family.</text>
</comment>
<evidence type="ECO:0000256" key="1">
    <source>
        <dbReference type="ARBA" id="ARBA00004196"/>
    </source>
</evidence>
<dbReference type="GO" id="GO:0030288">
    <property type="term" value="C:outer membrane-bounded periplasmic space"/>
    <property type="evidence" value="ECO:0007669"/>
    <property type="project" value="UniProtKB-ARBA"/>
</dbReference>
<dbReference type="SUPFAM" id="SSF53850">
    <property type="entry name" value="Periplasmic binding protein-like II"/>
    <property type="match status" value="1"/>
</dbReference>
<accession>A0A934JQW5</accession>
<dbReference type="AlphaFoldDB" id="A0A934JQW5"/>
<feature type="signal peptide" evidence="5">
    <location>
        <begin position="1"/>
        <end position="35"/>
    </location>
</feature>
<name>A0A934JQW5_9GAMM</name>
<dbReference type="Gene3D" id="3.10.105.10">
    <property type="entry name" value="Dipeptide-binding Protein, Domain 3"/>
    <property type="match status" value="1"/>
</dbReference>
<dbReference type="PIRSF" id="PIRSF002741">
    <property type="entry name" value="MppA"/>
    <property type="match status" value="1"/>
</dbReference>
<dbReference type="PANTHER" id="PTHR30290:SF10">
    <property type="entry name" value="PERIPLASMIC OLIGOPEPTIDE-BINDING PROTEIN-RELATED"/>
    <property type="match status" value="1"/>
</dbReference>
<dbReference type="GO" id="GO:0043190">
    <property type="term" value="C:ATP-binding cassette (ABC) transporter complex"/>
    <property type="evidence" value="ECO:0007669"/>
    <property type="project" value="InterPro"/>
</dbReference>
<comment type="caution">
    <text evidence="7">The sequence shown here is derived from an EMBL/GenBank/DDBJ whole genome shotgun (WGS) entry which is preliminary data.</text>
</comment>
<sequence length="544" mass="60740">MKKKCKSKINLLKKVTGHGLFTMSLLICISTNANANSRDETLVIVSGTSINSLDIHRAGTNRPSYQVAINMYDRLVSFGIKSEGEGNLKSDSTQIVPELATHWESVDGGTAYIFHLREDATFWDGTPVTAADVKWSFDRAVSLGGFPTVQMKAGGLSSPEQFEVIDEHTFKVIIGEANKLTLPDLAVPIPMVINSKLALQHVTKDDPWATEYLHKTPAGGGAYMLERWVPGQQLIYKRFDGWKNGDLPAMSRVIVRDVPSSSTRRALVERGDADVALDLPSKDVKELMSNPKLKVSSSTIDNTLHAIGLNLNFDPFSNPKVRQAIAYALPYQQIFDVAAYGLGKPMWGRESSKAESALWPQPFPYKTNIDKAKALLTEAGYQKGFSVPLSMNLDFAQWMEPTALLIQESLGKIGIDAPINKIPGASWRTKALVEKGLELHMKNFGGWLNYPDYYFFWAYLDGHLFNSMNFKSDEMKSLVDVTLKMSVDAPEYSTNVKRMIDIATDEVPMIPLWQPTLDVVMQKNVSGYVNWFHRQLDIRSFSKE</sequence>
<evidence type="ECO:0000313" key="7">
    <source>
        <dbReference type="EMBL" id="MBJ7536601.1"/>
    </source>
</evidence>
<keyword evidence="3" id="KW-0813">Transport</keyword>
<dbReference type="RefSeq" id="WP_199466782.1">
    <property type="nucleotide sequence ID" value="NZ_JAEMNX010000002.1"/>
</dbReference>
<evidence type="ECO:0000313" key="8">
    <source>
        <dbReference type="Proteomes" id="UP000628710"/>
    </source>
</evidence>
<reference evidence="7" key="1">
    <citation type="submission" date="2020-12" db="EMBL/GenBank/DDBJ databases">
        <title>Marinomonas arctica sp. nov., a psychrotolerant bacterium isolated from the Arctic.</title>
        <authorList>
            <person name="Zhang Y."/>
        </authorList>
    </citation>
    <scope>NUCLEOTIDE SEQUENCE</scope>
    <source>
        <strain evidence="7">C1424</strain>
    </source>
</reference>
<feature type="domain" description="Solute-binding protein family 5" evidence="6">
    <location>
        <begin position="94"/>
        <end position="461"/>
    </location>
</feature>
<dbReference type="InterPro" id="IPR000914">
    <property type="entry name" value="SBP_5_dom"/>
</dbReference>
<gene>
    <name evidence="7" type="ORF">I8J31_02775</name>
</gene>
<evidence type="ECO:0000256" key="2">
    <source>
        <dbReference type="ARBA" id="ARBA00005695"/>
    </source>
</evidence>
<organism evidence="7 8">
    <name type="scientific">Marinomonas transparens</name>
    <dbReference type="NCBI Taxonomy" id="2795388"/>
    <lineage>
        <taxon>Bacteria</taxon>
        <taxon>Pseudomonadati</taxon>
        <taxon>Pseudomonadota</taxon>
        <taxon>Gammaproteobacteria</taxon>
        <taxon>Oceanospirillales</taxon>
        <taxon>Oceanospirillaceae</taxon>
        <taxon>Marinomonas</taxon>
    </lineage>
</organism>
<dbReference type="EMBL" id="JAEMNX010000002">
    <property type="protein sequence ID" value="MBJ7536601.1"/>
    <property type="molecule type" value="Genomic_DNA"/>
</dbReference>
<comment type="subcellular location">
    <subcellularLocation>
        <location evidence="1">Cell envelope</location>
    </subcellularLocation>
</comment>
<evidence type="ECO:0000256" key="3">
    <source>
        <dbReference type="ARBA" id="ARBA00022448"/>
    </source>
</evidence>
<evidence type="ECO:0000256" key="5">
    <source>
        <dbReference type="SAM" id="SignalP"/>
    </source>
</evidence>
<keyword evidence="4 5" id="KW-0732">Signal</keyword>
<dbReference type="InterPro" id="IPR030678">
    <property type="entry name" value="Peptide/Ni-bd"/>
</dbReference>
<dbReference type="GO" id="GO:0015833">
    <property type="term" value="P:peptide transport"/>
    <property type="evidence" value="ECO:0007669"/>
    <property type="project" value="TreeGrafter"/>
</dbReference>
<protein>
    <submittedName>
        <fullName evidence="7">ABC transporter substrate-binding protein</fullName>
    </submittedName>
</protein>
<dbReference type="Gene3D" id="3.40.190.10">
    <property type="entry name" value="Periplasmic binding protein-like II"/>
    <property type="match status" value="1"/>
</dbReference>
<dbReference type="GO" id="GO:1904680">
    <property type="term" value="F:peptide transmembrane transporter activity"/>
    <property type="evidence" value="ECO:0007669"/>
    <property type="project" value="TreeGrafter"/>
</dbReference>
<dbReference type="CDD" id="cd08512">
    <property type="entry name" value="PBP2_NikA_DppA_OppA_like_7"/>
    <property type="match status" value="1"/>
</dbReference>
<dbReference type="FunFam" id="3.90.76.10:FF:000007">
    <property type="entry name" value="Dipeptide ABC transporter periplasmic dipeptide-binding protein"/>
    <property type="match status" value="1"/>
</dbReference>
<evidence type="ECO:0000259" key="6">
    <source>
        <dbReference type="Pfam" id="PF00496"/>
    </source>
</evidence>
<feature type="chain" id="PRO_5037734820" evidence="5">
    <location>
        <begin position="36"/>
        <end position="544"/>
    </location>
</feature>
<evidence type="ECO:0000256" key="4">
    <source>
        <dbReference type="ARBA" id="ARBA00022729"/>
    </source>
</evidence>
<keyword evidence="8" id="KW-1185">Reference proteome</keyword>
<dbReference type="InterPro" id="IPR039424">
    <property type="entry name" value="SBP_5"/>
</dbReference>
<dbReference type="PANTHER" id="PTHR30290">
    <property type="entry name" value="PERIPLASMIC BINDING COMPONENT OF ABC TRANSPORTER"/>
    <property type="match status" value="1"/>
</dbReference>
<dbReference type="Pfam" id="PF00496">
    <property type="entry name" value="SBP_bac_5"/>
    <property type="match status" value="1"/>
</dbReference>
<proteinExistence type="inferred from homology"/>